<reference evidence="1" key="2">
    <citation type="journal article" date="2024" name="Plant">
        <title>Genomic evolution and insights into agronomic trait innovations of Sesamum species.</title>
        <authorList>
            <person name="Miao H."/>
            <person name="Wang L."/>
            <person name="Qu L."/>
            <person name="Liu H."/>
            <person name="Sun Y."/>
            <person name="Le M."/>
            <person name="Wang Q."/>
            <person name="Wei S."/>
            <person name="Zheng Y."/>
            <person name="Lin W."/>
            <person name="Duan Y."/>
            <person name="Cao H."/>
            <person name="Xiong S."/>
            <person name="Wang X."/>
            <person name="Wei L."/>
            <person name="Li C."/>
            <person name="Ma Q."/>
            <person name="Ju M."/>
            <person name="Zhao R."/>
            <person name="Li G."/>
            <person name="Mu C."/>
            <person name="Tian Q."/>
            <person name="Mei H."/>
            <person name="Zhang T."/>
            <person name="Gao T."/>
            <person name="Zhang H."/>
        </authorList>
    </citation>
    <scope>NUCLEOTIDE SEQUENCE</scope>
    <source>
        <strain evidence="1">KEN1</strain>
    </source>
</reference>
<dbReference type="AlphaFoldDB" id="A0AAW2SU18"/>
<organism evidence="1">
    <name type="scientific">Sesamum latifolium</name>
    <dbReference type="NCBI Taxonomy" id="2727402"/>
    <lineage>
        <taxon>Eukaryota</taxon>
        <taxon>Viridiplantae</taxon>
        <taxon>Streptophyta</taxon>
        <taxon>Embryophyta</taxon>
        <taxon>Tracheophyta</taxon>
        <taxon>Spermatophyta</taxon>
        <taxon>Magnoliopsida</taxon>
        <taxon>eudicotyledons</taxon>
        <taxon>Gunneridae</taxon>
        <taxon>Pentapetalae</taxon>
        <taxon>asterids</taxon>
        <taxon>lamiids</taxon>
        <taxon>Lamiales</taxon>
        <taxon>Pedaliaceae</taxon>
        <taxon>Sesamum</taxon>
    </lineage>
</organism>
<dbReference type="EMBL" id="JACGWN010000016">
    <property type="protein sequence ID" value="KAL0395011.1"/>
    <property type="molecule type" value="Genomic_DNA"/>
</dbReference>
<comment type="caution">
    <text evidence="1">The sequence shown here is derived from an EMBL/GenBank/DDBJ whole genome shotgun (WGS) entry which is preliminary data.</text>
</comment>
<name>A0AAW2SU18_9LAMI</name>
<gene>
    <name evidence="1" type="ORF">Slati_4467300</name>
</gene>
<reference evidence="1" key="1">
    <citation type="submission" date="2020-06" db="EMBL/GenBank/DDBJ databases">
        <authorList>
            <person name="Li T."/>
            <person name="Hu X."/>
            <person name="Zhang T."/>
            <person name="Song X."/>
            <person name="Zhang H."/>
            <person name="Dai N."/>
            <person name="Sheng W."/>
            <person name="Hou X."/>
            <person name="Wei L."/>
        </authorList>
    </citation>
    <scope>NUCLEOTIDE SEQUENCE</scope>
    <source>
        <strain evidence="1">KEN1</strain>
        <tissue evidence="1">Leaf</tissue>
    </source>
</reference>
<protein>
    <submittedName>
        <fullName evidence="1">Uncharacterized protein</fullName>
    </submittedName>
</protein>
<evidence type="ECO:0000313" key="1">
    <source>
        <dbReference type="EMBL" id="KAL0395011.1"/>
    </source>
</evidence>
<accession>A0AAW2SU18</accession>
<proteinExistence type="predicted"/>
<dbReference type="PROSITE" id="PS51257">
    <property type="entry name" value="PROKAR_LIPOPROTEIN"/>
    <property type="match status" value="1"/>
</dbReference>
<sequence length="63" mass="7037">MKTIEELTYPSLTLKRAKGFCSHTGGAACLTTKKWEDFQRELATTALPFLKYGFEACQGQFTA</sequence>